<comment type="caution">
    <text evidence="2">The sequence shown here is derived from an EMBL/GenBank/DDBJ whole genome shotgun (WGS) entry which is preliminary data.</text>
</comment>
<reference evidence="2 3" key="1">
    <citation type="submission" date="2020-10" db="EMBL/GenBank/DDBJ databases">
        <title>Connecting structure to function with the recovery of over 1000 high-quality activated sludge metagenome-assembled genomes encoding full-length rRNA genes using long-read sequencing.</title>
        <authorList>
            <person name="Singleton C.M."/>
            <person name="Petriglieri F."/>
            <person name="Kristensen J.M."/>
            <person name="Kirkegaard R.H."/>
            <person name="Michaelsen T.Y."/>
            <person name="Andersen M.H."/>
            <person name="Karst S.M."/>
            <person name="Dueholm M.S."/>
            <person name="Nielsen P.H."/>
            <person name="Albertsen M."/>
        </authorList>
    </citation>
    <scope>NUCLEOTIDE SEQUENCE [LARGE SCALE GENOMIC DNA]</scope>
    <source>
        <strain evidence="2">Lyne_18-Q3-R50-59_MAXAC.006</strain>
    </source>
</reference>
<protein>
    <submittedName>
        <fullName evidence="2">DUF4177 domain-containing protein</fullName>
    </submittedName>
</protein>
<dbReference type="AlphaFoldDB" id="A0A936NC93"/>
<organism evidence="2 3">
    <name type="scientific">Candidatus Neomicrothrix subdominans</name>
    <dbReference type="NCBI Taxonomy" id="2954438"/>
    <lineage>
        <taxon>Bacteria</taxon>
        <taxon>Bacillati</taxon>
        <taxon>Actinomycetota</taxon>
        <taxon>Acidimicrobiia</taxon>
        <taxon>Acidimicrobiales</taxon>
        <taxon>Microthrixaceae</taxon>
        <taxon>Candidatus Neomicrothrix</taxon>
    </lineage>
</organism>
<dbReference type="InterPro" id="IPR025234">
    <property type="entry name" value="YjzH-like"/>
</dbReference>
<name>A0A936NC93_9ACTN</name>
<gene>
    <name evidence="2" type="ORF">IPN02_12685</name>
</gene>
<sequence>MTNQPLWQDQPSPGGMIDASGQSPVHSQPETLSESPQTCWEYKVVSATFGTKLEVELNAWGSDGWEVVSIAGMSGTVTVTGNKIFVVLKRRSLAHEAAATAASEYLTTLRNHYGPPAFDHVATCHGDGLMLRAARVLIDSGQRPNNPLGVLDAACTLMANRKPSSNDAQLLQIAYLDVEPHGRR</sequence>
<feature type="compositionally biased region" description="Polar residues" evidence="1">
    <location>
        <begin position="20"/>
        <end position="34"/>
    </location>
</feature>
<dbReference type="Proteomes" id="UP000727993">
    <property type="component" value="Unassembled WGS sequence"/>
</dbReference>
<evidence type="ECO:0000313" key="2">
    <source>
        <dbReference type="EMBL" id="MBK9297662.1"/>
    </source>
</evidence>
<accession>A0A936NC93</accession>
<dbReference type="Pfam" id="PF13783">
    <property type="entry name" value="DUF4177"/>
    <property type="match status" value="1"/>
</dbReference>
<evidence type="ECO:0000313" key="3">
    <source>
        <dbReference type="Proteomes" id="UP000727993"/>
    </source>
</evidence>
<feature type="compositionally biased region" description="Polar residues" evidence="1">
    <location>
        <begin position="1"/>
        <end position="11"/>
    </location>
</feature>
<evidence type="ECO:0000256" key="1">
    <source>
        <dbReference type="SAM" id="MobiDB-lite"/>
    </source>
</evidence>
<dbReference type="EMBL" id="JADJZA010000007">
    <property type="protein sequence ID" value="MBK9297662.1"/>
    <property type="molecule type" value="Genomic_DNA"/>
</dbReference>
<feature type="region of interest" description="Disordered" evidence="1">
    <location>
        <begin position="1"/>
        <end position="34"/>
    </location>
</feature>
<proteinExistence type="predicted"/>